<gene>
    <name evidence="1" type="ORF">B0J13DRAFT_551000</name>
</gene>
<accession>A0A9P9F146</accession>
<proteinExistence type="predicted"/>
<evidence type="ECO:0000313" key="1">
    <source>
        <dbReference type="EMBL" id="KAH7149248.1"/>
    </source>
</evidence>
<name>A0A9P9F146_9HYPO</name>
<dbReference type="OrthoDB" id="5296720at2759"/>
<dbReference type="AlphaFoldDB" id="A0A9P9F146"/>
<dbReference type="EMBL" id="JAGMUU010000007">
    <property type="protein sequence ID" value="KAH7149248.1"/>
    <property type="molecule type" value="Genomic_DNA"/>
</dbReference>
<organism evidence="1 2">
    <name type="scientific">Dactylonectria estremocensis</name>
    <dbReference type="NCBI Taxonomy" id="1079267"/>
    <lineage>
        <taxon>Eukaryota</taxon>
        <taxon>Fungi</taxon>
        <taxon>Dikarya</taxon>
        <taxon>Ascomycota</taxon>
        <taxon>Pezizomycotina</taxon>
        <taxon>Sordariomycetes</taxon>
        <taxon>Hypocreomycetidae</taxon>
        <taxon>Hypocreales</taxon>
        <taxon>Nectriaceae</taxon>
        <taxon>Dactylonectria</taxon>
    </lineage>
</organism>
<dbReference type="Proteomes" id="UP000717696">
    <property type="component" value="Unassembled WGS sequence"/>
</dbReference>
<sequence>MGLTATSTPAPVSPIHRLPNEILVHILRCLDSPSNVQKNLVQDPNNIARPVNGLQTGLDTPVKTASLVCHLWRRSLLQLLFSNIVWAFERFHQPTGPRLRGKIEVFDFLHRTGLSRVVESFTILIDTPRRARTHGMLDNGLWGLLPPQDDSLESSTTSSISNSAVSRRPPASLFSEFRDEVDEELTAYRADRGHVRDRVPEVPHDNNWLWHLIFEQLDPLQITLVGSVKILSSLLSRDVDLASDWACNSHRHIVSLSRTSRSPTGQDNQTSVALLPSQKPRVNVYTTPSDLFSIRDWTALLVNEGSFTPVYSHHQVTTYLPPTLLPTILNSSDTSFNHIHKTLQSFSYIGIFPISGHIREVIVPCLPPVEHLFLQMTPQASNFFPNGIPILGEIADLWLEFDTAYSVVMRELFDREVKSAWKELKAFESGDAANEEAWSMAMQYVQVHGLKGWKMKRKGYFVRKEDRL</sequence>
<keyword evidence="2" id="KW-1185">Reference proteome</keyword>
<comment type="caution">
    <text evidence="1">The sequence shown here is derived from an EMBL/GenBank/DDBJ whole genome shotgun (WGS) entry which is preliminary data.</text>
</comment>
<protein>
    <recommendedName>
        <fullName evidence="3">F-box domain-containing protein</fullName>
    </recommendedName>
</protein>
<evidence type="ECO:0008006" key="3">
    <source>
        <dbReference type="Google" id="ProtNLM"/>
    </source>
</evidence>
<reference evidence="1" key="1">
    <citation type="journal article" date="2021" name="Nat. Commun.">
        <title>Genetic determinants of endophytism in the Arabidopsis root mycobiome.</title>
        <authorList>
            <person name="Mesny F."/>
            <person name="Miyauchi S."/>
            <person name="Thiergart T."/>
            <person name="Pickel B."/>
            <person name="Atanasova L."/>
            <person name="Karlsson M."/>
            <person name="Huettel B."/>
            <person name="Barry K.W."/>
            <person name="Haridas S."/>
            <person name="Chen C."/>
            <person name="Bauer D."/>
            <person name="Andreopoulos W."/>
            <person name="Pangilinan J."/>
            <person name="LaButti K."/>
            <person name="Riley R."/>
            <person name="Lipzen A."/>
            <person name="Clum A."/>
            <person name="Drula E."/>
            <person name="Henrissat B."/>
            <person name="Kohler A."/>
            <person name="Grigoriev I.V."/>
            <person name="Martin F.M."/>
            <person name="Hacquard S."/>
        </authorList>
    </citation>
    <scope>NUCLEOTIDE SEQUENCE</scope>
    <source>
        <strain evidence="1">MPI-CAGE-AT-0021</strain>
    </source>
</reference>
<evidence type="ECO:0000313" key="2">
    <source>
        <dbReference type="Proteomes" id="UP000717696"/>
    </source>
</evidence>